<dbReference type="Gene3D" id="3.20.20.80">
    <property type="entry name" value="Glycosidases"/>
    <property type="match status" value="1"/>
</dbReference>
<proteinExistence type="predicted"/>
<dbReference type="PANTHER" id="PTHR43002">
    <property type="entry name" value="GLYCOGEN DEBRANCHING ENZYME"/>
    <property type="match status" value="1"/>
</dbReference>
<feature type="signal peptide" evidence="1">
    <location>
        <begin position="1"/>
        <end position="22"/>
    </location>
</feature>
<protein>
    <submittedName>
        <fullName evidence="2">Uncharacterized protein</fullName>
    </submittedName>
</protein>
<dbReference type="EnsemblPlants" id="MELO3C035019.2.1">
    <property type="protein sequence ID" value="MELO3C035019.2.1"/>
    <property type="gene ID" value="MELO3C035019.2"/>
</dbReference>
<keyword evidence="1" id="KW-0732">Signal</keyword>
<accession>A0A9I9EKD8</accession>
<name>A0A9I9EKD8_CUCME</name>
<dbReference type="AlphaFoldDB" id="A0A9I9EKD8"/>
<evidence type="ECO:0000256" key="1">
    <source>
        <dbReference type="SAM" id="SignalP"/>
    </source>
</evidence>
<dbReference type="InterPro" id="IPR017853">
    <property type="entry name" value="GH"/>
</dbReference>
<feature type="chain" id="PRO_5039900245" evidence="1">
    <location>
        <begin position="23"/>
        <end position="235"/>
    </location>
</feature>
<organism evidence="2">
    <name type="scientific">Cucumis melo</name>
    <name type="common">Muskmelon</name>
    <dbReference type="NCBI Taxonomy" id="3656"/>
    <lineage>
        <taxon>Eukaryota</taxon>
        <taxon>Viridiplantae</taxon>
        <taxon>Streptophyta</taxon>
        <taxon>Embryophyta</taxon>
        <taxon>Tracheophyta</taxon>
        <taxon>Spermatophyta</taxon>
        <taxon>Magnoliopsida</taxon>
        <taxon>eudicotyledons</taxon>
        <taxon>Gunneridae</taxon>
        <taxon>Pentapetalae</taxon>
        <taxon>rosids</taxon>
        <taxon>fabids</taxon>
        <taxon>Cucurbitales</taxon>
        <taxon>Cucurbitaceae</taxon>
        <taxon>Benincaseae</taxon>
        <taxon>Cucumis</taxon>
    </lineage>
</organism>
<sequence length="235" mass="26388">MTHTISSFQFLLLFSFSSHTLPFLLRTVAATTTTVVLCAHPVPATTIVTLPFLRSFLCLPPPSVVLFFDHVRSQPSPPPLHVRIYLIGSNLVCLWPDMLQERRLAVVRKKKKLVVGCLTCLRNFLHWFYELAYSSNQSLVINGGGRKPWNSIDFICAHDGFTLADLVTYNSKHNLANSKDNNDGENHNNSWNCGQSLTDRMGLGKGKAFNNTRVKHRVKRSIKVPTIGNKLLGML</sequence>
<dbReference type="Gramene" id="MELO3C035019.2.1">
    <property type="protein sequence ID" value="MELO3C035019.2.1"/>
    <property type="gene ID" value="MELO3C035019.2"/>
</dbReference>
<evidence type="ECO:0000313" key="2">
    <source>
        <dbReference type="EnsemblPlants" id="MELO3C035019.2.1"/>
    </source>
</evidence>
<reference evidence="2" key="1">
    <citation type="submission" date="2023-03" db="UniProtKB">
        <authorList>
            <consortium name="EnsemblPlants"/>
        </authorList>
    </citation>
    <scope>IDENTIFICATION</scope>
</reference>
<dbReference type="SUPFAM" id="SSF51445">
    <property type="entry name" value="(Trans)glycosidases"/>
    <property type="match status" value="1"/>
</dbReference>